<protein>
    <submittedName>
        <fullName evidence="1">Uncharacterized protein</fullName>
    </submittedName>
</protein>
<name>A0A6M1PSQ7_9BACL</name>
<comment type="caution">
    <text evidence="1">The sequence shown here is derived from an EMBL/GenBank/DDBJ whole genome shotgun (WGS) entry which is preliminary data.</text>
</comment>
<keyword evidence="2" id="KW-1185">Reference proteome</keyword>
<organism evidence="1 2">
    <name type="scientific">Paenibacillus apii</name>
    <dbReference type="NCBI Taxonomy" id="1850370"/>
    <lineage>
        <taxon>Bacteria</taxon>
        <taxon>Bacillati</taxon>
        <taxon>Bacillota</taxon>
        <taxon>Bacilli</taxon>
        <taxon>Bacillales</taxon>
        <taxon>Paenibacillaceae</taxon>
        <taxon>Paenibacillus</taxon>
    </lineage>
</organism>
<sequence length="198" mass="22886">MSLTVDKGQNITKAVEVLRETYKNLNLLFSEMDIVGKDQGFIPLTSKFLRWKSDTIEDGWLTSDFIKIYQLESEPAFDSEKLSDLKNGPIYAVEIELDSEGGYPEITASRYLFDLSKWSRMPAVSDHWLYHQPYRFDDKFEIEEEDGVWRSTPRKASVSNTYWGFQSAVGISFPLIHVQDADSIKLEIFQRLLNLPEA</sequence>
<dbReference type="AlphaFoldDB" id="A0A6M1PSQ7"/>
<dbReference type="EMBL" id="JAAKGU010000020">
    <property type="protein sequence ID" value="NGM85608.1"/>
    <property type="molecule type" value="Genomic_DNA"/>
</dbReference>
<dbReference type="RefSeq" id="WP_165104097.1">
    <property type="nucleotide sequence ID" value="NZ_JAAKGU010000020.1"/>
</dbReference>
<reference evidence="1 2" key="1">
    <citation type="submission" date="2020-02" db="EMBL/GenBank/DDBJ databases">
        <authorList>
            <person name="Gao J."/>
            <person name="Sun J."/>
        </authorList>
    </citation>
    <scope>NUCLEOTIDE SEQUENCE [LARGE SCALE GENOMIC DNA]</scope>
    <source>
        <strain evidence="1 2">7124</strain>
    </source>
</reference>
<proteinExistence type="predicted"/>
<accession>A0A6M1PSQ7</accession>
<evidence type="ECO:0000313" key="2">
    <source>
        <dbReference type="Proteomes" id="UP000480151"/>
    </source>
</evidence>
<dbReference type="Proteomes" id="UP000480151">
    <property type="component" value="Unassembled WGS sequence"/>
</dbReference>
<evidence type="ECO:0000313" key="1">
    <source>
        <dbReference type="EMBL" id="NGM85608.1"/>
    </source>
</evidence>
<gene>
    <name evidence="1" type="ORF">G5B47_24730</name>
</gene>